<name>A0ABY2UHC8_9GAMM</name>
<dbReference type="Proteomes" id="UP000306791">
    <property type="component" value="Unassembled WGS sequence"/>
</dbReference>
<reference evidence="1 2" key="1">
    <citation type="submission" date="2019-05" db="EMBL/GenBank/DDBJ databases">
        <title>Microbulbifer harenosus sp. nov., an alginate-degrading bacterium isolated from coastal sand.</title>
        <authorList>
            <person name="Huang H."/>
            <person name="Mo K."/>
            <person name="Bao S."/>
        </authorList>
    </citation>
    <scope>NUCLEOTIDE SEQUENCE [LARGE SCALE GENOMIC DNA]</scope>
    <source>
        <strain evidence="1 2">HB161719</strain>
    </source>
</reference>
<protein>
    <submittedName>
        <fullName evidence="1">DUF1853 family protein</fullName>
    </submittedName>
</protein>
<evidence type="ECO:0000313" key="1">
    <source>
        <dbReference type="EMBL" id="TLM74455.1"/>
    </source>
</evidence>
<sequence>MNTSPPTGFESAKPDHWRNLLWALTTPDIAPEFALPWLPEQRRRQLHQFFSASETITRLQPKLEANLQTLNSRRLGVYFEQLWDFAFTHHPDYILLARNLAVRSQGQTLGELDFVVRYLPDNAVEHWEVAVKFYLQVDGHWVGPGLRDRLDIKLARMRDHQLPIAQSQPAVEALRHRELRLDRQWTLMPGRLFTPLGASAHGAQASRYWWATSELFLQSFLSESQHWLPLQKTSWLAPVGTDADDGYSTVRLENTVLPALLARGPVCIAATTENTGEPEYLCRGFIVPDDWYQRALAHRAV</sequence>
<accession>A0ABY2UHC8</accession>
<dbReference type="RefSeq" id="WP_138237053.1">
    <property type="nucleotide sequence ID" value="NZ_CP185860.1"/>
</dbReference>
<proteinExistence type="predicted"/>
<gene>
    <name evidence="1" type="ORF">FDY93_17575</name>
</gene>
<keyword evidence="2" id="KW-1185">Reference proteome</keyword>
<dbReference type="InterPro" id="IPR015003">
    <property type="entry name" value="DUF1853"/>
</dbReference>
<dbReference type="EMBL" id="VANI01000021">
    <property type="protein sequence ID" value="TLM74455.1"/>
    <property type="molecule type" value="Genomic_DNA"/>
</dbReference>
<comment type="caution">
    <text evidence="1">The sequence shown here is derived from an EMBL/GenBank/DDBJ whole genome shotgun (WGS) entry which is preliminary data.</text>
</comment>
<organism evidence="1 2">
    <name type="scientific">Microbulbifer harenosus</name>
    <dbReference type="NCBI Taxonomy" id="2576840"/>
    <lineage>
        <taxon>Bacteria</taxon>
        <taxon>Pseudomonadati</taxon>
        <taxon>Pseudomonadota</taxon>
        <taxon>Gammaproteobacteria</taxon>
        <taxon>Cellvibrionales</taxon>
        <taxon>Microbulbiferaceae</taxon>
        <taxon>Microbulbifer</taxon>
    </lineage>
</organism>
<evidence type="ECO:0000313" key="2">
    <source>
        <dbReference type="Proteomes" id="UP000306791"/>
    </source>
</evidence>
<dbReference type="Pfam" id="PF08907">
    <property type="entry name" value="DUF1853"/>
    <property type="match status" value="1"/>
</dbReference>